<protein>
    <submittedName>
        <fullName evidence="2">Uncharacterized protein</fullName>
    </submittedName>
</protein>
<dbReference type="AlphaFoldDB" id="A0A8R1ISZ8"/>
<feature type="compositionally biased region" description="Acidic residues" evidence="1">
    <location>
        <begin position="113"/>
        <end position="130"/>
    </location>
</feature>
<dbReference type="Proteomes" id="UP000005237">
    <property type="component" value="Unassembled WGS sequence"/>
</dbReference>
<dbReference type="EnsemblMetazoa" id="CJA39170.1">
    <property type="protein sequence ID" value="CJA39170.1"/>
    <property type="gene ID" value="WBGene00215017"/>
</dbReference>
<reference evidence="2" key="2">
    <citation type="submission" date="2022-06" db="UniProtKB">
        <authorList>
            <consortium name="EnsemblMetazoa"/>
        </authorList>
    </citation>
    <scope>IDENTIFICATION</scope>
    <source>
        <strain evidence="2">DF5081</strain>
    </source>
</reference>
<proteinExistence type="predicted"/>
<keyword evidence="3" id="KW-1185">Reference proteome</keyword>
<feature type="region of interest" description="Disordered" evidence="1">
    <location>
        <begin position="1"/>
        <end position="30"/>
    </location>
</feature>
<evidence type="ECO:0000256" key="1">
    <source>
        <dbReference type="SAM" id="MobiDB-lite"/>
    </source>
</evidence>
<feature type="compositionally biased region" description="Polar residues" evidence="1">
    <location>
        <begin position="73"/>
        <end position="85"/>
    </location>
</feature>
<evidence type="ECO:0000313" key="3">
    <source>
        <dbReference type="Proteomes" id="UP000005237"/>
    </source>
</evidence>
<feature type="compositionally biased region" description="Basic and acidic residues" evidence="1">
    <location>
        <begin position="214"/>
        <end position="244"/>
    </location>
</feature>
<sequence>MSPPSRKKKPKGAESPPTDDIQVVDFTGRHTAASCESGPVLAAGGSNQPLCDSPVPLLEASAVAPASAVSTARTHNSLPVSTSVSEIGHPPTTSSSSHTAASDASDIRQQPDIELDSDYDIEIDVSDQEEYFPPPPEDTMQEASDPLEPDFAAPIIIQGVQVPAKQKRHPFDGLYAPREEEEPPKDATKKTEFPPQLYKTARATSKQAANHPSEAIRNRDNHPAGPPRDQRDRNFTAEGPDARPRPPGPSFRSTSRIRVDPE</sequence>
<evidence type="ECO:0000313" key="2">
    <source>
        <dbReference type="EnsemblMetazoa" id="CJA39170.1"/>
    </source>
</evidence>
<feature type="compositionally biased region" description="Low complexity" evidence="1">
    <location>
        <begin position="62"/>
        <end position="72"/>
    </location>
</feature>
<feature type="compositionally biased region" description="Low complexity" evidence="1">
    <location>
        <begin position="89"/>
        <end position="104"/>
    </location>
</feature>
<feature type="compositionally biased region" description="Basic residues" evidence="1">
    <location>
        <begin position="1"/>
        <end position="10"/>
    </location>
</feature>
<feature type="region of interest" description="Disordered" evidence="1">
    <location>
        <begin position="62"/>
        <end position="262"/>
    </location>
</feature>
<reference evidence="3" key="1">
    <citation type="submission" date="2010-08" db="EMBL/GenBank/DDBJ databases">
        <authorList>
            <consortium name="Caenorhabditis japonica Sequencing Consortium"/>
            <person name="Wilson R.K."/>
        </authorList>
    </citation>
    <scope>NUCLEOTIDE SEQUENCE [LARGE SCALE GENOMIC DNA]</scope>
    <source>
        <strain evidence="3">DF5081</strain>
    </source>
</reference>
<organism evidence="2 3">
    <name type="scientific">Caenorhabditis japonica</name>
    <dbReference type="NCBI Taxonomy" id="281687"/>
    <lineage>
        <taxon>Eukaryota</taxon>
        <taxon>Metazoa</taxon>
        <taxon>Ecdysozoa</taxon>
        <taxon>Nematoda</taxon>
        <taxon>Chromadorea</taxon>
        <taxon>Rhabditida</taxon>
        <taxon>Rhabditina</taxon>
        <taxon>Rhabditomorpha</taxon>
        <taxon>Rhabditoidea</taxon>
        <taxon>Rhabditidae</taxon>
        <taxon>Peloderinae</taxon>
        <taxon>Caenorhabditis</taxon>
    </lineage>
</organism>
<accession>A0A8R1ISZ8</accession>
<name>A0A8R1ISZ8_CAEJA</name>